<reference evidence="2" key="1">
    <citation type="journal article" date="2016" name="Nat. Genet.">
        <title>The genome sequences of Arachis duranensis and Arachis ipaensis, the diploid ancestors of cultivated peanut.</title>
        <authorList>
            <person name="Bertioli D.J."/>
            <person name="Cannon S.B."/>
            <person name="Froenicke L."/>
            <person name="Huang G."/>
            <person name="Farmer A.D."/>
            <person name="Cannon E.K."/>
            <person name="Liu X."/>
            <person name="Gao D."/>
            <person name="Clevenger J."/>
            <person name="Dash S."/>
            <person name="Ren L."/>
            <person name="Moretzsohn M.C."/>
            <person name="Shirasawa K."/>
            <person name="Huang W."/>
            <person name="Vidigal B."/>
            <person name="Abernathy B."/>
            <person name="Chu Y."/>
            <person name="Niederhuth C.E."/>
            <person name="Umale P."/>
            <person name="Araujo A.C."/>
            <person name="Kozik A."/>
            <person name="Kim K.D."/>
            <person name="Burow M.D."/>
            <person name="Varshney R.K."/>
            <person name="Wang X."/>
            <person name="Zhang X."/>
            <person name="Barkley N."/>
            <person name="Guimaraes P.M."/>
            <person name="Isobe S."/>
            <person name="Guo B."/>
            <person name="Liao B."/>
            <person name="Stalker H.T."/>
            <person name="Schmitz R.J."/>
            <person name="Scheffler B.E."/>
            <person name="Leal-Bertioli S.C."/>
            <person name="Xun X."/>
            <person name="Jackson S.A."/>
            <person name="Michelmore R."/>
            <person name="Ozias-Akins P."/>
        </authorList>
    </citation>
    <scope>NUCLEOTIDE SEQUENCE [LARGE SCALE GENOMIC DNA]</scope>
    <source>
        <strain evidence="2">cv. V14167</strain>
    </source>
</reference>
<dbReference type="InterPro" id="IPR011037">
    <property type="entry name" value="Pyrv_Knase-like_insert_dom_sf"/>
</dbReference>
<proteinExistence type="predicted"/>
<dbReference type="PANTHER" id="PTHR14237">
    <property type="entry name" value="MOLYBDOPTERIN COFACTOR SULFURASE MOSC"/>
    <property type="match status" value="1"/>
</dbReference>
<dbReference type="Pfam" id="PF03473">
    <property type="entry name" value="MOSC"/>
    <property type="match status" value="1"/>
</dbReference>
<evidence type="ECO:0000259" key="1">
    <source>
        <dbReference type="PROSITE" id="PS51340"/>
    </source>
</evidence>
<protein>
    <submittedName>
        <fullName evidence="3">Uncharacterized protein LOC107483706</fullName>
    </submittedName>
</protein>
<dbReference type="SUPFAM" id="SSF50800">
    <property type="entry name" value="PK beta-barrel domain-like"/>
    <property type="match status" value="1"/>
</dbReference>
<reference evidence="3" key="2">
    <citation type="submission" date="2025-08" db="UniProtKB">
        <authorList>
            <consortium name="RefSeq"/>
        </authorList>
    </citation>
    <scope>IDENTIFICATION</scope>
    <source>
        <tissue evidence="3">Whole plant</tissue>
    </source>
</reference>
<gene>
    <name evidence="3" type="primary">LOC107483706</name>
</gene>
<name>A0A6P4CZH3_ARADU</name>
<dbReference type="PANTHER" id="PTHR14237:SF19">
    <property type="entry name" value="MITOCHONDRIAL AMIDOXIME REDUCING COMPONENT 1"/>
    <property type="match status" value="1"/>
</dbReference>
<dbReference type="Proteomes" id="UP000515211">
    <property type="component" value="Chromosome 4"/>
</dbReference>
<dbReference type="KEGG" id="adu:107483706"/>
<dbReference type="Pfam" id="PF03476">
    <property type="entry name" value="MOSC_N"/>
    <property type="match status" value="1"/>
</dbReference>
<accession>A0A6P4CZH3</accession>
<sequence>MSSESAAKVTSIFVYPVKSCRGVSVSHAALSPYGFRWDRNWLVVNERGRGYTQRVEPRLALVEVEMPTEAFDEGWEPTKDSFIVLKAPGMQPLKISLCKEHEVADGVSLWDWSGSAWHEGPEAAKWFSDYLGKTSALIRFDIESQARLADPEYYHNEQKVLFTDGYQYLIASQGSLDVVNQHASEPIPINRFRANIFVEGCEPFDEDLWTKIKIGKHSFQSVRLCYRCKIPQVNQDTGEVGEEPAQTLRKIRSGKLLRPQGTHAQRVYFGQFLTWIQEDHSGNVIKLGDPIYVFDKVNHFSEAIA</sequence>
<evidence type="ECO:0000313" key="3">
    <source>
        <dbReference type="RefSeq" id="XP_015959800.1"/>
    </source>
</evidence>
<keyword evidence="2" id="KW-1185">Reference proteome</keyword>
<dbReference type="AlphaFoldDB" id="A0A6P4CZH3"/>
<organism evidence="2 3">
    <name type="scientific">Arachis duranensis</name>
    <name type="common">Wild peanut</name>
    <dbReference type="NCBI Taxonomy" id="130453"/>
    <lineage>
        <taxon>Eukaryota</taxon>
        <taxon>Viridiplantae</taxon>
        <taxon>Streptophyta</taxon>
        <taxon>Embryophyta</taxon>
        <taxon>Tracheophyta</taxon>
        <taxon>Spermatophyta</taxon>
        <taxon>Magnoliopsida</taxon>
        <taxon>eudicotyledons</taxon>
        <taxon>Gunneridae</taxon>
        <taxon>Pentapetalae</taxon>
        <taxon>rosids</taxon>
        <taxon>fabids</taxon>
        <taxon>Fabales</taxon>
        <taxon>Fabaceae</taxon>
        <taxon>Papilionoideae</taxon>
        <taxon>50 kb inversion clade</taxon>
        <taxon>dalbergioids sensu lato</taxon>
        <taxon>Dalbergieae</taxon>
        <taxon>Pterocarpus clade</taxon>
        <taxon>Arachis</taxon>
    </lineage>
</organism>
<dbReference type="GO" id="GO:0003824">
    <property type="term" value="F:catalytic activity"/>
    <property type="evidence" value="ECO:0007669"/>
    <property type="project" value="InterPro"/>
</dbReference>
<dbReference type="GO" id="GO:0032787">
    <property type="term" value="P:monocarboxylic acid metabolic process"/>
    <property type="evidence" value="ECO:0007669"/>
    <property type="project" value="UniProtKB-ARBA"/>
</dbReference>
<dbReference type="GeneID" id="107483706"/>
<evidence type="ECO:0000313" key="2">
    <source>
        <dbReference type="Proteomes" id="UP000515211"/>
    </source>
</evidence>
<dbReference type="PROSITE" id="PS51340">
    <property type="entry name" value="MOSC"/>
    <property type="match status" value="1"/>
</dbReference>
<dbReference type="RefSeq" id="XP_015959800.1">
    <property type="nucleotide sequence ID" value="XM_016104314.3"/>
</dbReference>
<dbReference type="InterPro" id="IPR005302">
    <property type="entry name" value="MoCF_Sase_C"/>
</dbReference>
<dbReference type="GO" id="GO:0030170">
    <property type="term" value="F:pyridoxal phosphate binding"/>
    <property type="evidence" value="ECO:0007669"/>
    <property type="project" value="InterPro"/>
</dbReference>
<dbReference type="OrthoDB" id="17255at2759"/>
<feature type="domain" description="MOSC" evidence="1">
    <location>
        <begin position="135"/>
        <end position="294"/>
    </location>
</feature>
<dbReference type="InterPro" id="IPR005303">
    <property type="entry name" value="MOCOS_middle"/>
</dbReference>
<dbReference type="GO" id="GO:0030151">
    <property type="term" value="F:molybdenum ion binding"/>
    <property type="evidence" value="ECO:0007669"/>
    <property type="project" value="InterPro"/>
</dbReference>
<dbReference type="SUPFAM" id="SSF141673">
    <property type="entry name" value="MOSC N-terminal domain-like"/>
    <property type="match status" value="1"/>
</dbReference>